<dbReference type="InterPro" id="IPR006840">
    <property type="entry name" value="ChaC"/>
</dbReference>
<dbReference type="Gene3D" id="3.10.490.10">
    <property type="entry name" value="Gamma-glutamyl cyclotransferase-like"/>
    <property type="match status" value="1"/>
</dbReference>
<name>K3W6Z8_GLOUD</name>
<dbReference type="SUPFAM" id="SSF110857">
    <property type="entry name" value="Gamma-glutamyl cyclotransferase-like"/>
    <property type="match status" value="1"/>
</dbReference>
<organism evidence="3 4">
    <name type="scientific">Globisporangium ultimum (strain ATCC 200006 / CBS 805.95 / DAOM BR144)</name>
    <name type="common">Pythium ultimum</name>
    <dbReference type="NCBI Taxonomy" id="431595"/>
    <lineage>
        <taxon>Eukaryota</taxon>
        <taxon>Sar</taxon>
        <taxon>Stramenopiles</taxon>
        <taxon>Oomycota</taxon>
        <taxon>Peronosporomycetes</taxon>
        <taxon>Pythiales</taxon>
        <taxon>Pythiaceae</taxon>
        <taxon>Globisporangium</taxon>
    </lineage>
</organism>
<dbReference type="EC" id="4.3.2.7" evidence="1"/>
<keyword evidence="4" id="KW-1185">Reference proteome</keyword>
<dbReference type="PANTHER" id="PTHR12192:SF2">
    <property type="entry name" value="GLUTATHIONE-SPECIFIC GAMMA-GLUTAMYLCYCLOTRANSFERASE 2"/>
    <property type="match status" value="1"/>
</dbReference>
<dbReference type="InParanoid" id="K3W6Z8"/>
<protein>
    <recommendedName>
        <fullName evidence="1">glutathione-specific gamma-glutamylcyclotransferase</fullName>
        <ecNumber evidence="1">4.3.2.7</ecNumber>
    </recommendedName>
</protein>
<accession>K3W6Z8</accession>
<reference evidence="4" key="1">
    <citation type="journal article" date="2010" name="Genome Biol.">
        <title>Genome sequence of the necrotrophic plant pathogen Pythium ultimum reveals original pathogenicity mechanisms and effector repertoire.</title>
        <authorList>
            <person name="Levesque C.A."/>
            <person name="Brouwer H."/>
            <person name="Cano L."/>
            <person name="Hamilton J.P."/>
            <person name="Holt C."/>
            <person name="Huitema E."/>
            <person name="Raffaele S."/>
            <person name="Robideau G.P."/>
            <person name="Thines M."/>
            <person name="Win J."/>
            <person name="Zerillo M.M."/>
            <person name="Beakes G.W."/>
            <person name="Boore J.L."/>
            <person name="Busam D."/>
            <person name="Dumas B."/>
            <person name="Ferriera S."/>
            <person name="Fuerstenberg S.I."/>
            <person name="Gachon C.M."/>
            <person name="Gaulin E."/>
            <person name="Govers F."/>
            <person name="Grenville-Briggs L."/>
            <person name="Horner N."/>
            <person name="Hostetler J."/>
            <person name="Jiang R.H."/>
            <person name="Johnson J."/>
            <person name="Krajaejun T."/>
            <person name="Lin H."/>
            <person name="Meijer H.J."/>
            <person name="Moore B."/>
            <person name="Morris P."/>
            <person name="Phuntmart V."/>
            <person name="Puiu D."/>
            <person name="Shetty J."/>
            <person name="Stajich J.E."/>
            <person name="Tripathy S."/>
            <person name="Wawra S."/>
            <person name="van West P."/>
            <person name="Whitty B.R."/>
            <person name="Coutinho P.M."/>
            <person name="Henrissat B."/>
            <person name="Martin F."/>
            <person name="Thomas P.D."/>
            <person name="Tyler B.M."/>
            <person name="De Vries R.P."/>
            <person name="Kamoun S."/>
            <person name="Yandell M."/>
            <person name="Tisserat N."/>
            <person name="Buell C.R."/>
        </authorList>
    </citation>
    <scope>NUCLEOTIDE SEQUENCE</scope>
    <source>
        <strain evidence="4">DAOM:BR144</strain>
    </source>
</reference>
<keyword evidence="2" id="KW-0456">Lyase</keyword>
<evidence type="ECO:0000313" key="4">
    <source>
        <dbReference type="Proteomes" id="UP000019132"/>
    </source>
</evidence>
<evidence type="ECO:0000313" key="3">
    <source>
        <dbReference type="EnsemblProtists" id="PYU1_T000739"/>
    </source>
</evidence>
<sequence>MWVFGYGSIVWKTDFPAEETTFGYVKGWHRRFWQSSPEHRGTTDAAGRVVTLVRTQDMVQYDDEHAHLENDCMVWGRLYKVPDEHVDDTLTQLDTREVAGYERHVVDVHCQDGVVRQALVYIATPANVGFLGPSPLSEMAHQILTRAGKSGSNIEYLQKLCEWMRSLNVHDPHLFALESAVRELQATISKAALATEP</sequence>
<proteinExistence type="predicted"/>
<dbReference type="Proteomes" id="UP000019132">
    <property type="component" value="Unassembled WGS sequence"/>
</dbReference>
<dbReference type="PANTHER" id="PTHR12192">
    <property type="entry name" value="CATION TRANSPORT PROTEIN CHAC-RELATED"/>
    <property type="match status" value="1"/>
</dbReference>
<dbReference type="InterPro" id="IPR036568">
    <property type="entry name" value="GGCT-like_sf"/>
</dbReference>
<dbReference type="Pfam" id="PF04752">
    <property type="entry name" value="ChaC"/>
    <property type="match status" value="1"/>
</dbReference>
<dbReference type="VEuPathDB" id="FungiDB:PYU1_G000739"/>
<dbReference type="eggNOG" id="KOG3182">
    <property type="taxonomic scope" value="Eukaryota"/>
</dbReference>
<dbReference type="AlphaFoldDB" id="K3W6Z8"/>
<evidence type="ECO:0000256" key="2">
    <source>
        <dbReference type="ARBA" id="ARBA00023239"/>
    </source>
</evidence>
<dbReference type="OMA" id="HRALKMW"/>
<dbReference type="CDD" id="cd06661">
    <property type="entry name" value="GGCT_like"/>
    <property type="match status" value="1"/>
</dbReference>
<evidence type="ECO:0000256" key="1">
    <source>
        <dbReference type="ARBA" id="ARBA00012344"/>
    </source>
</evidence>
<reference evidence="3" key="3">
    <citation type="submission" date="2015-02" db="UniProtKB">
        <authorList>
            <consortium name="EnsemblProtists"/>
        </authorList>
    </citation>
    <scope>IDENTIFICATION</scope>
    <source>
        <strain evidence="3">DAOM BR144</strain>
    </source>
</reference>
<dbReference type="EnsemblProtists" id="PYU1_T000739">
    <property type="protein sequence ID" value="PYU1_T000739"/>
    <property type="gene ID" value="PYU1_G000739"/>
</dbReference>
<dbReference type="InterPro" id="IPR013024">
    <property type="entry name" value="GGCT-like"/>
</dbReference>
<dbReference type="GO" id="GO:0061928">
    <property type="term" value="F:glutathione specific gamma-glutamylcyclotransferase activity"/>
    <property type="evidence" value="ECO:0007669"/>
    <property type="project" value="UniProtKB-EC"/>
</dbReference>
<dbReference type="GO" id="GO:0005737">
    <property type="term" value="C:cytoplasm"/>
    <property type="evidence" value="ECO:0007669"/>
    <property type="project" value="TreeGrafter"/>
</dbReference>
<dbReference type="GO" id="GO:0006751">
    <property type="term" value="P:glutathione catabolic process"/>
    <property type="evidence" value="ECO:0007669"/>
    <property type="project" value="InterPro"/>
</dbReference>
<reference evidence="4" key="2">
    <citation type="submission" date="2010-04" db="EMBL/GenBank/DDBJ databases">
        <authorList>
            <person name="Buell R."/>
            <person name="Hamilton J."/>
            <person name="Hostetler J."/>
        </authorList>
    </citation>
    <scope>NUCLEOTIDE SEQUENCE [LARGE SCALE GENOMIC DNA]</scope>
    <source>
        <strain evidence="4">DAOM:BR144</strain>
    </source>
</reference>
<dbReference type="FunFam" id="3.10.490.10:FF:000013">
    <property type="entry name" value="Gamma-glutamylcyclotransferase"/>
    <property type="match status" value="1"/>
</dbReference>
<dbReference type="EMBL" id="GL376620">
    <property type="status" value="NOT_ANNOTATED_CDS"/>
    <property type="molecule type" value="Genomic_DNA"/>
</dbReference>
<dbReference type="STRING" id="431595.K3W6Z8"/>
<dbReference type="HOGENOM" id="CLU_070703_2_2_1"/>